<dbReference type="OrthoDB" id="313545at2157"/>
<name>A0A8J7RRG4_9EURY</name>
<evidence type="ECO:0000313" key="3">
    <source>
        <dbReference type="Proteomes" id="UP000770586"/>
    </source>
</evidence>
<feature type="region of interest" description="Disordered" evidence="1">
    <location>
        <begin position="308"/>
        <end position="333"/>
    </location>
</feature>
<keyword evidence="3" id="KW-1185">Reference proteome</keyword>
<organism evidence="2 3">
    <name type="scientific">Halorubrum trapanicum</name>
    <dbReference type="NCBI Taxonomy" id="29284"/>
    <lineage>
        <taxon>Archaea</taxon>
        <taxon>Methanobacteriati</taxon>
        <taxon>Methanobacteriota</taxon>
        <taxon>Stenosarchaea group</taxon>
        <taxon>Halobacteria</taxon>
        <taxon>Halobacteriales</taxon>
        <taxon>Haloferacaceae</taxon>
        <taxon>Halorubrum</taxon>
    </lineage>
</organism>
<accession>A0A8J7RRG4</accession>
<dbReference type="RefSeq" id="WP_209546507.1">
    <property type="nucleotide sequence ID" value="NZ_BAAADX010000002.1"/>
</dbReference>
<evidence type="ECO:0000313" key="2">
    <source>
        <dbReference type="EMBL" id="MBP1901962.1"/>
    </source>
</evidence>
<protein>
    <submittedName>
        <fullName evidence="2">Uncharacterized protein</fullName>
    </submittedName>
</protein>
<evidence type="ECO:0000256" key="1">
    <source>
        <dbReference type="SAM" id="MobiDB-lite"/>
    </source>
</evidence>
<dbReference type="AlphaFoldDB" id="A0A8J7RRG4"/>
<feature type="compositionally biased region" description="Acidic residues" evidence="1">
    <location>
        <begin position="319"/>
        <end position="333"/>
    </location>
</feature>
<sequence length="333" mass="33435">MSRRAVLGVLVVGAGGAAGVQSTGAFSSVTGSRQFSVGTAADENALLGIEPAAPTGDTGETVRLFTVTNRFDEALVLDRVGVRSSGSLGIGRSDLQIDRRTLQPGGTTDIAAGLSCSSDTTDDVEIAIRAATSDRDESVELVRSTSVTCEAAASCLTGPEIELESETVPCIDVHLRGGGEVDIEAEGSTVDGDAAVTLGGGGEVAVGLEGSRIRGDLRIEIRGGGSVDLSLADSEIDGAVRIDTPGGAEVEVEMENSTIGGGISMNLGGGGTVGLSMEDSEIGDDTEITTGGGSEVGVEMEGSQIRGDLAVDSGGGSEVEVETEDSVIEGDRP</sequence>
<proteinExistence type="predicted"/>
<reference evidence="2 3" key="1">
    <citation type="submission" date="2021-03" db="EMBL/GenBank/DDBJ databases">
        <title>Genomic Encyclopedia of Type Strains, Phase IV (KMG-IV): sequencing the most valuable type-strain genomes for metagenomic binning, comparative biology and taxonomic classification.</title>
        <authorList>
            <person name="Goeker M."/>
        </authorList>
    </citation>
    <scope>NUCLEOTIDE SEQUENCE [LARGE SCALE GENOMIC DNA]</scope>
    <source>
        <strain evidence="2 3">DSM 12287</strain>
    </source>
</reference>
<dbReference type="EMBL" id="JAGGKE010000006">
    <property type="protein sequence ID" value="MBP1901962.1"/>
    <property type="molecule type" value="Genomic_DNA"/>
</dbReference>
<gene>
    <name evidence="2" type="ORF">J2744_001645</name>
</gene>
<comment type="caution">
    <text evidence="2">The sequence shown here is derived from an EMBL/GenBank/DDBJ whole genome shotgun (WGS) entry which is preliminary data.</text>
</comment>
<dbReference type="Proteomes" id="UP000770586">
    <property type="component" value="Unassembled WGS sequence"/>
</dbReference>